<feature type="signal peptide" evidence="2">
    <location>
        <begin position="1"/>
        <end position="22"/>
    </location>
</feature>
<dbReference type="PANTHER" id="PTHR34672">
    <property type="entry name" value="POLLEN-SPECIFIC ARABINOGALACTA PROTEIN BAN102"/>
    <property type="match status" value="1"/>
</dbReference>
<name>A0A200QL76_MACCD</name>
<evidence type="ECO:0000313" key="3">
    <source>
        <dbReference type="EMBL" id="OVA11177.1"/>
    </source>
</evidence>
<dbReference type="AlphaFoldDB" id="A0A200QL76"/>
<proteinExistence type="predicted"/>
<protein>
    <recommendedName>
        <fullName evidence="5">Arabinogalactan peptide</fullName>
    </recommendedName>
</protein>
<sequence length="61" mass="6059">MDMKKISCAVLVVAASMSAVLASDHEVSAPAPGPGPASGSTAVTASFVGASLLSLFTFYLQ</sequence>
<dbReference type="PANTHER" id="PTHR34672:SF2">
    <property type="entry name" value="ARABINOGALACTAN PROTEIN 23"/>
    <property type="match status" value="1"/>
</dbReference>
<dbReference type="InParanoid" id="A0A200QL76"/>
<keyword evidence="1" id="KW-0472">Membrane</keyword>
<evidence type="ECO:0000256" key="1">
    <source>
        <dbReference type="SAM" id="Phobius"/>
    </source>
</evidence>
<dbReference type="EMBL" id="MVGT01001730">
    <property type="protein sequence ID" value="OVA11177.1"/>
    <property type="molecule type" value="Genomic_DNA"/>
</dbReference>
<keyword evidence="4" id="KW-1185">Reference proteome</keyword>
<keyword evidence="1" id="KW-0812">Transmembrane</keyword>
<evidence type="ECO:0000313" key="4">
    <source>
        <dbReference type="Proteomes" id="UP000195402"/>
    </source>
</evidence>
<gene>
    <name evidence="3" type="ORF">BVC80_1743g3</name>
</gene>
<reference evidence="3 4" key="1">
    <citation type="journal article" date="2017" name="Mol. Plant">
        <title>The Genome of Medicinal Plant Macleaya cordata Provides New Insights into Benzylisoquinoline Alkaloids Metabolism.</title>
        <authorList>
            <person name="Liu X."/>
            <person name="Liu Y."/>
            <person name="Huang P."/>
            <person name="Ma Y."/>
            <person name="Qing Z."/>
            <person name="Tang Q."/>
            <person name="Cao H."/>
            <person name="Cheng P."/>
            <person name="Zheng Y."/>
            <person name="Yuan Z."/>
            <person name="Zhou Y."/>
            <person name="Liu J."/>
            <person name="Tang Z."/>
            <person name="Zhuo Y."/>
            <person name="Zhang Y."/>
            <person name="Yu L."/>
            <person name="Huang J."/>
            <person name="Yang P."/>
            <person name="Peng Q."/>
            <person name="Zhang J."/>
            <person name="Jiang W."/>
            <person name="Zhang Z."/>
            <person name="Lin K."/>
            <person name="Ro D.K."/>
            <person name="Chen X."/>
            <person name="Xiong X."/>
            <person name="Shang Y."/>
            <person name="Huang S."/>
            <person name="Zeng J."/>
        </authorList>
    </citation>
    <scope>NUCLEOTIDE SEQUENCE [LARGE SCALE GENOMIC DNA]</scope>
    <source>
        <strain evidence="4">cv. BLH2017</strain>
        <tissue evidence="3">Root</tissue>
    </source>
</reference>
<keyword evidence="2" id="KW-0732">Signal</keyword>
<dbReference type="Proteomes" id="UP000195402">
    <property type="component" value="Unassembled WGS sequence"/>
</dbReference>
<dbReference type="InterPro" id="IPR044702">
    <property type="entry name" value="AGP23/40"/>
</dbReference>
<organism evidence="3 4">
    <name type="scientific">Macleaya cordata</name>
    <name type="common">Five-seeded plume-poppy</name>
    <name type="synonym">Bocconia cordata</name>
    <dbReference type="NCBI Taxonomy" id="56857"/>
    <lineage>
        <taxon>Eukaryota</taxon>
        <taxon>Viridiplantae</taxon>
        <taxon>Streptophyta</taxon>
        <taxon>Embryophyta</taxon>
        <taxon>Tracheophyta</taxon>
        <taxon>Spermatophyta</taxon>
        <taxon>Magnoliopsida</taxon>
        <taxon>Ranunculales</taxon>
        <taxon>Papaveraceae</taxon>
        <taxon>Papaveroideae</taxon>
        <taxon>Macleaya</taxon>
    </lineage>
</organism>
<accession>A0A200QL76</accession>
<feature type="chain" id="PRO_5013029931" description="Arabinogalactan peptide" evidence="2">
    <location>
        <begin position="23"/>
        <end position="61"/>
    </location>
</feature>
<evidence type="ECO:0000256" key="2">
    <source>
        <dbReference type="SAM" id="SignalP"/>
    </source>
</evidence>
<keyword evidence="1" id="KW-1133">Transmembrane helix</keyword>
<dbReference type="OMA" id="FAYYLHC"/>
<feature type="transmembrane region" description="Helical" evidence="1">
    <location>
        <begin position="38"/>
        <end position="60"/>
    </location>
</feature>
<evidence type="ECO:0008006" key="5">
    <source>
        <dbReference type="Google" id="ProtNLM"/>
    </source>
</evidence>
<comment type="caution">
    <text evidence="3">The sequence shown here is derived from an EMBL/GenBank/DDBJ whole genome shotgun (WGS) entry which is preliminary data.</text>
</comment>